<evidence type="ECO:0000313" key="4">
    <source>
        <dbReference type="Proteomes" id="UP001205035"/>
    </source>
</evidence>
<comment type="caution">
    <text evidence="3">The sequence shown here is derived from an EMBL/GenBank/DDBJ whole genome shotgun (WGS) entry which is preliminary data.</text>
</comment>
<proteinExistence type="predicted"/>
<keyword evidence="2" id="KW-0732">Signal</keyword>
<keyword evidence="1" id="KW-0812">Transmembrane</keyword>
<gene>
    <name evidence="3" type="ORF">NE651_06805</name>
</gene>
<dbReference type="PROSITE" id="PS51257">
    <property type="entry name" value="PROKAR_LIPOPROTEIN"/>
    <property type="match status" value="1"/>
</dbReference>
<accession>A0AAJ1CG03</accession>
<evidence type="ECO:0000256" key="1">
    <source>
        <dbReference type="SAM" id="Phobius"/>
    </source>
</evidence>
<dbReference type="EMBL" id="JANGBQ010000007">
    <property type="protein sequence ID" value="MCQ5082602.1"/>
    <property type="molecule type" value="Genomic_DNA"/>
</dbReference>
<dbReference type="AlphaFoldDB" id="A0AAJ1CG03"/>
<evidence type="ECO:0000313" key="3">
    <source>
        <dbReference type="EMBL" id="MCQ5082602.1"/>
    </source>
</evidence>
<protein>
    <recommendedName>
        <fullName evidence="5">DUF4349 domain-containing protein</fullName>
    </recommendedName>
</protein>
<dbReference type="RefSeq" id="WP_022332381.1">
    <property type="nucleotide sequence ID" value="NZ_DAWDUM010000005.1"/>
</dbReference>
<feature type="signal peptide" evidence="2">
    <location>
        <begin position="1"/>
        <end position="22"/>
    </location>
</feature>
<keyword evidence="1" id="KW-1133">Transmembrane helix</keyword>
<keyword evidence="1" id="KW-0472">Membrane</keyword>
<sequence length="381" mass="41954">MKMNRYTLCMAAAALFAVLALTGCSLLKVAVATGDPLSKEEMNIRTMTRGFYYDMASEVSRTADSIAAAAPDIATRVAAVRWKIRATRAGVSAAMQGIPDVALADMWILCRRMDEGFAAAPDSLLFGAQSDLARDAAARLDRRAARLARQVLAVDRYGLMERFVADYVRENPADGEMEGSNTTLAWIEFLRANGIEHAYATGSIAEVLADVNDRVSGQTQQLANSVGWSKDLIAMQLQQDSMRLEVGARLDSLERNFTRIVVVAEHLPEISDKVLEELNKQVTQLIYTMNYSLDNAFANFDRQRDELQRYVTAERQALVDQLRESADGVVQRTLDAVPGLVGKVLLYVVLALVVLIGGPFALGFWLGGVRERGRRKREKGA</sequence>
<feature type="transmembrane region" description="Helical" evidence="1">
    <location>
        <begin position="344"/>
        <end position="367"/>
    </location>
</feature>
<reference evidence="3" key="1">
    <citation type="submission" date="2022-06" db="EMBL/GenBank/DDBJ databases">
        <title>Isolation of gut microbiota from human fecal samples.</title>
        <authorList>
            <person name="Pamer E.G."/>
            <person name="Barat B."/>
            <person name="Waligurski E."/>
            <person name="Medina S."/>
            <person name="Paddock L."/>
            <person name="Mostad J."/>
        </authorList>
    </citation>
    <scope>NUCLEOTIDE SEQUENCE</scope>
    <source>
        <strain evidence="3">DFI.6.22</strain>
    </source>
</reference>
<organism evidence="3 4">
    <name type="scientific">Alistipes onderdonkii</name>
    <dbReference type="NCBI Taxonomy" id="328813"/>
    <lineage>
        <taxon>Bacteria</taxon>
        <taxon>Pseudomonadati</taxon>
        <taxon>Bacteroidota</taxon>
        <taxon>Bacteroidia</taxon>
        <taxon>Bacteroidales</taxon>
        <taxon>Rikenellaceae</taxon>
        <taxon>Alistipes</taxon>
    </lineage>
</organism>
<dbReference type="Proteomes" id="UP001205035">
    <property type="component" value="Unassembled WGS sequence"/>
</dbReference>
<name>A0AAJ1CG03_9BACT</name>
<evidence type="ECO:0000256" key="2">
    <source>
        <dbReference type="SAM" id="SignalP"/>
    </source>
</evidence>
<feature type="chain" id="PRO_5042572952" description="DUF4349 domain-containing protein" evidence="2">
    <location>
        <begin position="23"/>
        <end position="381"/>
    </location>
</feature>
<evidence type="ECO:0008006" key="5">
    <source>
        <dbReference type="Google" id="ProtNLM"/>
    </source>
</evidence>